<dbReference type="PANTHER" id="PTHR23117">
    <property type="entry name" value="GUANYLATE KINASE-RELATED"/>
    <property type="match status" value="1"/>
</dbReference>
<evidence type="ECO:0000256" key="2">
    <source>
        <dbReference type="ARBA" id="ARBA00012961"/>
    </source>
</evidence>
<evidence type="ECO:0000313" key="11">
    <source>
        <dbReference type="EMBL" id="TGK37557.1"/>
    </source>
</evidence>
<dbReference type="InterPro" id="IPR008145">
    <property type="entry name" value="GK/Ca_channel_bsu"/>
</dbReference>
<evidence type="ECO:0000256" key="8">
    <source>
        <dbReference type="ARBA" id="ARBA00030128"/>
    </source>
</evidence>
<dbReference type="Pfam" id="PF00625">
    <property type="entry name" value="Guanylate_kin"/>
    <property type="match status" value="1"/>
</dbReference>
<comment type="function">
    <text evidence="9">Essential for recycling GMP and indirectly, cGMP.</text>
</comment>
<keyword evidence="6 9" id="KW-0418">Kinase</keyword>
<protein>
    <recommendedName>
        <fullName evidence="3 9">Guanylate kinase</fullName>
        <ecNumber evidence="2 9">2.7.4.8</ecNumber>
    </recommendedName>
    <alternativeName>
        <fullName evidence="8 9">GMP kinase</fullName>
    </alternativeName>
</protein>
<organism evidence="11 12">
    <name type="scientific">Leptospira gomenensis</name>
    <dbReference type="NCBI Taxonomy" id="2484974"/>
    <lineage>
        <taxon>Bacteria</taxon>
        <taxon>Pseudomonadati</taxon>
        <taxon>Spirochaetota</taxon>
        <taxon>Spirochaetia</taxon>
        <taxon>Leptospirales</taxon>
        <taxon>Leptospiraceae</taxon>
        <taxon>Leptospira</taxon>
    </lineage>
</organism>
<dbReference type="NCBIfam" id="TIGR03263">
    <property type="entry name" value="guanyl_kin"/>
    <property type="match status" value="1"/>
</dbReference>
<dbReference type="InterPro" id="IPR027417">
    <property type="entry name" value="P-loop_NTPase"/>
</dbReference>
<dbReference type="Gene3D" id="3.40.50.300">
    <property type="entry name" value="P-loop containing nucleotide triphosphate hydrolases"/>
    <property type="match status" value="1"/>
</dbReference>
<dbReference type="EMBL" id="RQFA01000014">
    <property type="protein sequence ID" value="TGK37557.1"/>
    <property type="molecule type" value="Genomic_DNA"/>
</dbReference>
<proteinExistence type="inferred from homology"/>
<dbReference type="CDD" id="cd00071">
    <property type="entry name" value="GMPK"/>
    <property type="match status" value="1"/>
</dbReference>
<keyword evidence="4 9" id="KW-0808">Transferase</keyword>
<dbReference type="EC" id="2.7.4.8" evidence="2 9"/>
<evidence type="ECO:0000256" key="9">
    <source>
        <dbReference type="HAMAP-Rule" id="MF_00328"/>
    </source>
</evidence>
<comment type="similarity">
    <text evidence="1 9">Belongs to the guanylate kinase family.</text>
</comment>
<reference evidence="11" key="1">
    <citation type="journal article" date="2019" name="PLoS Negl. Trop. Dis.">
        <title>Revisiting the worldwide diversity of Leptospira species in the environment.</title>
        <authorList>
            <person name="Vincent A.T."/>
            <person name="Schiettekatte O."/>
            <person name="Bourhy P."/>
            <person name="Veyrier F.J."/>
            <person name="Picardeau M."/>
        </authorList>
    </citation>
    <scope>NUCLEOTIDE SEQUENCE [LARGE SCALE GENOMIC DNA]</scope>
    <source>
        <strain evidence="11">201800299</strain>
    </source>
</reference>
<evidence type="ECO:0000256" key="3">
    <source>
        <dbReference type="ARBA" id="ARBA00016296"/>
    </source>
</evidence>
<keyword evidence="12" id="KW-1185">Reference proteome</keyword>
<dbReference type="AlphaFoldDB" id="A0A5F1YEX4"/>
<feature type="binding site" evidence="9">
    <location>
        <begin position="11"/>
        <end position="18"/>
    </location>
    <ligand>
        <name>ATP</name>
        <dbReference type="ChEBI" id="CHEBI:30616"/>
    </ligand>
</feature>
<evidence type="ECO:0000256" key="5">
    <source>
        <dbReference type="ARBA" id="ARBA00022741"/>
    </source>
</evidence>
<evidence type="ECO:0000256" key="4">
    <source>
        <dbReference type="ARBA" id="ARBA00022679"/>
    </source>
</evidence>
<comment type="caution">
    <text evidence="11">The sequence shown here is derived from an EMBL/GenBank/DDBJ whole genome shotgun (WGS) entry which is preliminary data.</text>
</comment>
<dbReference type="GO" id="GO:0004385">
    <property type="term" value="F:GMP kinase activity"/>
    <property type="evidence" value="ECO:0007669"/>
    <property type="project" value="UniProtKB-UniRule"/>
</dbReference>
<evidence type="ECO:0000256" key="6">
    <source>
        <dbReference type="ARBA" id="ARBA00022777"/>
    </source>
</evidence>
<dbReference type="PROSITE" id="PS00856">
    <property type="entry name" value="GUANYLATE_KINASE_1"/>
    <property type="match status" value="1"/>
</dbReference>
<dbReference type="SMART" id="SM00072">
    <property type="entry name" value="GuKc"/>
    <property type="match status" value="1"/>
</dbReference>
<dbReference type="FunFam" id="3.30.63.10:FF:000002">
    <property type="entry name" value="Guanylate kinase 1"/>
    <property type="match status" value="1"/>
</dbReference>
<keyword evidence="9" id="KW-0963">Cytoplasm</keyword>
<keyword evidence="7 9" id="KW-0067">ATP-binding</keyword>
<dbReference type="Gene3D" id="3.30.63.10">
    <property type="entry name" value="Guanylate Kinase phosphate binding domain"/>
    <property type="match status" value="1"/>
</dbReference>
<dbReference type="InterPro" id="IPR017665">
    <property type="entry name" value="Guanylate_kinase"/>
</dbReference>
<dbReference type="OrthoDB" id="9808150at2"/>
<comment type="subcellular location">
    <subcellularLocation>
        <location evidence="9">Cytoplasm</location>
    </subcellularLocation>
</comment>
<evidence type="ECO:0000256" key="7">
    <source>
        <dbReference type="ARBA" id="ARBA00022840"/>
    </source>
</evidence>
<dbReference type="InterPro" id="IPR020590">
    <property type="entry name" value="Guanylate_kinase_CS"/>
</dbReference>
<comment type="catalytic activity">
    <reaction evidence="9">
        <text>GMP + ATP = GDP + ADP</text>
        <dbReference type="Rhea" id="RHEA:20780"/>
        <dbReference type="ChEBI" id="CHEBI:30616"/>
        <dbReference type="ChEBI" id="CHEBI:58115"/>
        <dbReference type="ChEBI" id="CHEBI:58189"/>
        <dbReference type="ChEBI" id="CHEBI:456216"/>
        <dbReference type="EC" id="2.7.4.8"/>
    </reaction>
</comment>
<dbReference type="SUPFAM" id="SSF52540">
    <property type="entry name" value="P-loop containing nucleoside triphosphate hydrolases"/>
    <property type="match status" value="1"/>
</dbReference>
<accession>A0A5F1YEX4</accession>
<dbReference type="PROSITE" id="PS50052">
    <property type="entry name" value="GUANYLATE_KINASE_2"/>
    <property type="match status" value="1"/>
</dbReference>
<sequence length="199" mass="22549">MNFPKLFVLSSVAGGGKSTLIQKLREKHPEILFSVSCTTRSPRPGDKEGITYHFLSKEEFEKGISESAFLEWALVHDQYYGTPAKFVEDAFSVGSSVIMDIDVQGAGIVRSKLPGKVVTIFILPPNDAEWERRLRGRGTDSEENIVKRIKNGKLELERQNEFDHKIVNDDLDTALETLEKIIFSNLKESQETNFRNDSR</sequence>
<dbReference type="PANTHER" id="PTHR23117:SF13">
    <property type="entry name" value="GUANYLATE KINASE"/>
    <property type="match status" value="1"/>
</dbReference>
<gene>
    <name evidence="9" type="primary">gmk</name>
    <name evidence="11" type="ORF">EHQ17_03130</name>
</gene>
<dbReference type="InterPro" id="IPR008144">
    <property type="entry name" value="Guanylate_kin-like_dom"/>
</dbReference>
<dbReference type="HAMAP" id="MF_00328">
    <property type="entry name" value="Guanylate_kinase"/>
    <property type="match status" value="1"/>
</dbReference>
<evidence type="ECO:0000259" key="10">
    <source>
        <dbReference type="PROSITE" id="PS50052"/>
    </source>
</evidence>
<evidence type="ECO:0000313" key="12">
    <source>
        <dbReference type="Proteomes" id="UP000298277"/>
    </source>
</evidence>
<dbReference type="GO" id="GO:0005829">
    <property type="term" value="C:cytosol"/>
    <property type="evidence" value="ECO:0007669"/>
    <property type="project" value="TreeGrafter"/>
</dbReference>
<evidence type="ECO:0000256" key="1">
    <source>
        <dbReference type="ARBA" id="ARBA00005790"/>
    </source>
</evidence>
<dbReference type="GO" id="GO:0005524">
    <property type="term" value="F:ATP binding"/>
    <property type="evidence" value="ECO:0007669"/>
    <property type="project" value="UniProtKB-UniRule"/>
</dbReference>
<name>A0A5F1YEX4_9LEPT</name>
<dbReference type="Proteomes" id="UP000298277">
    <property type="component" value="Unassembled WGS sequence"/>
</dbReference>
<feature type="domain" description="Guanylate kinase-like" evidence="10">
    <location>
        <begin position="4"/>
        <end position="183"/>
    </location>
</feature>
<keyword evidence="5 9" id="KW-0547">Nucleotide-binding</keyword>